<evidence type="ECO:0008006" key="3">
    <source>
        <dbReference type="Google" id="ProtNLM"/>
    </source>
</evidence>
<protein>
    <recommendedName>
        <fullName evidence="3">N-formylglutamate amidohydrolase</fullName>
    </recommendedName>
</protein>
<gene>
    <name evidence="1" type="ORF">HNQ72_004695</name>
</gene>
<accession>A0A7W9YA57</accession>
<dbReference type="RefSeq" id="WP_183995610.1">
    <property type="nucleotide sequence ID" value="NZ_BMHW01000005.1"/>
</dbReference>
<dbReference type="SUPFAM" id="SSF53187">
    <property type="entry name" value="Zn-dependent exopeptidases"/>
    <property type="match status" value="1"/>
</dbReference>
<evidence type="ECO:0000313" key="1">
    <source>
        <dbReference type="EMBL" id="MBB6164850.1"/>
    </source>
</evidence>
<dbReference type="AlphaFoldDB" id="A0A7W9YA57"/>
<dbReference type="Proteomes" id="UP000547879">
    <property type="component" value="Unassembled WGS sequence"/>
</dbReference>
<reference evidence="1 2" key="1">
    <citation type="submission" date="2020-08" db="EMBL/GenBank/DDBJ databases">
        <title>Genomic Encyclopedia of Type Strains, Phase IV (KMG-IV): sequencing the most valuable type-strain genomes for metagenomic binning, comparative biology and taxonomic classification.</title>
        <authorList>
            <person name="Goeker M."/>
        </authorList>
    </citation>
    <scope>NUCLEOTIDE SEQUENCE [LARGE SCALE GENOMIC DNA]</scope>
    <source>
        <strain evidence="1 2">DSM 100734</strain>
    </source>
</reference>
<keyword evidence="2" id="KW-1185">Reference proteome</keyword>
<dbReference type="Gene3D" id="3.40.630.40">
    <property type="entry name" value="Zn-dependent exopeptidases"/>
    <property type="match status" value="1"/>
</dbReference>
<dbReference type="Pfam" id="PF05013">
    <property type="entry name" value="FGase"/>
    <property type="match status" value="1"/>
</dbReference>
<dbReference type="EMBL" id="JACHEG010000006">
    <property type="protein sequence ID" value="MBB6164850.1"/>
    <property type="molecule type" value="Genomic_DNA"/>
</dbReference>
<evidence type="ECO:0000313" key="2">
    <source>
        <dbReference type="Proteomes" id="UP000547879"/>
    </source>
</evidence>
<proteinExistence type="predicted"/>
<organism evidence="1 2">
    <name type="scientific">Rhizobium wenxiniae</name>
    <dbReference type="NCBI Taxonomy" id="1737357"/>
    <lineage>
        <taxon>Bacteria</taxon>
        <taxon>Pseudomonadati</taxon>
        <taxon>Pseudomonadota</taxon>
        <taxon>Alphaproteobacteria</taxon>
        <taxon>Hyphomicrobiales</taxon>
        <taxon>Rhizobiaceae</taxon>
        <taxon>Rhizobium/Agrobacterium group</taxon>
        <taxon>Rhizobium</taxon>
    </lineage>
</organism>
<name>A0A7W9YA57_9HYPH</name>
<sequence>MTETQRAGGSVYRRFLSDQEGTVTDAPRTLISPAVPVTALWTAERGLSPVIATAIHEGHFARPDLEALYALGHEERLREEDPYTEFTIRDVPNRVVFHRSRFEVDINRNRNGAIYLTPQQAWGLNVWEGAPSQQQMDASLQIHDSYYQMLLAFLQGIERQYGRFVVLDIHSYNHRRGGPTASPTSQERAPDINIGTSSMDRVRWAPVVDALTAHFQSFKIKGRPLDVRENVAFQGKGEQTRFIHEHFPTTGCAIAVEFKKIFMDEWTGEPDLEALGELRHMIAAAVLLIEKTLEGQP</sequence>
<comment type="caution">
    <text evidence="1">The sequence shown here is derived from an EMBL/GenBank/DDBJ whole genome shotgun (WGS) entry which is preliminary data.</text>
</comment>
<dbReference type="InterPro" id="IPR007709">
    <property type="entry name" value="N-FG_amidohydro"/>
</dbReference>